<dbReference type="OrthoDB" id="10263272at2759"/>
<name>A0A067MJ90_BOTB1</name>
<dbReference type="Pfam" id="PF24807">
    <property type="entry name" value="WD40_CDC20-Fz"/>
    <property type="match status" value="1"/>
</dbReference>
<evidence type="ECO:0000259" key="9">
    <source>
        <dbReference type="Pfam" id="PF24807"/>
    </source>
</evidence>
<dbReference type="InterPro" id="IPR001680">
    <property type="entry name" value="WD40_rpt"/>
</dbReference>
<dbReference type="InterPro" id="IPR056150">
    <property type="entry name" value="WD40_CDC20-Fz"/>
</dbReference>
<comment type="similarity">
    <text evidence="1">Belongs to the WD repeat CDC20/Fizzy family.</text>
</comment>
<dbReference type="STRING" id="930990.A0A067MJ90"/>
<keyword evidence="6" id="KW-0131">Cell cycle</keyword>
<dbReference type="GO" id="GO:1990757">
    <property type="term" value="F:ubiquitin ligase activator activity"/>
    <property type="evidence" value="ECO:0007669"/>
    <property type="project" value="TreeGrafter"/>
</dbReference>
<dbReference type="GO" id="GO:0005680">
    <property type="term" value="C:anaphase-promoting complex"/>
    <property type="evidence" value="ECO:0007669"/>
    <property type="project" value="TreeGrafter"/>
</dbReference>
<dbReference type="InterPro" id="IPR033010">
    <property type="entry name" value="Cdc20/Fizzy"/>
</dbReference>
<dbReference type="EMBL" id="KL198030">
    <property type="protein sequence ID" value="KDQ15808.1"/>
    <property type="molecule type" value="Genomic_DNA"/>
</dbReference>
<evidence type="ECO:0000313" key="11">
    <source>
        <dbReference type="Proteomes" id="UP000027195"/>
    </source>
</evidence>
<feature type="domain" description="CDC20/Fizzy WD40" evidence="9">
    <location>
        <begin position="221"/>
        <end position="519"/>
    </location>
</feature>
<dbReference type="GO" id="GO:0010997">
    <property type="term" value="F:anaphase-promoting complex binding"/>
    <property type="evidence" value="ECO:0007669"/>
    <property type="project" value="InterPro"/>
</dbReference>
<keyword evidence="2 7" id="KW-0853">WD repeat</keyword>
<dbReference type="FunCoup" id="A0A067MJ90">
    <property type="interactions" value="679"/>
</dbReference>
<dbReference type="GO" id="GO:0031145">
    <property type="term" value="P:anaphase-promoting complex-dependent catabolic process"/>
    <property type="evidence" value="ECO:0007669"/>
    <property type="project" value="TreeGrafter"/>
</dbReference>
<keyword evidence="4" id="KW-0677">Repeat</keyword>
<evidence type="ECO:0000256" key="6">
    <source>
        <dbReference type="ARBA" id="ARBA00023306"/>
    </source>
</evidence>
<dbReference type="SUPFAM" id="SSF50978">
    <property type="entry name" value="WD40 repeat-like"/>
    <property type="match status" value="1"/>
</dbReference>
<dbReference type="HOGENOM" id="CLU_014831_6_0_1"/>
<evidence type="ECO:0000256" key="8">
    <source>
        <dbReference type="SAM" id="MobiDB-lite"/>
    </source>
</evidence>
<feature type="repeat" description="WD" evidence="7">
    <location>
        <begin position="488"/>
        <end position="521"/>
    </location>
</feature>
<evidence type="ECO:0000256" key="7">
    <source>
        <dbReference type="PROSITE-ProRule" id="PRU00221"/>
    </source>
</evidence>
<dbReference type="InterPro" id="IPR036322">
    <property type="entry name" value="WD40_repeat_dom_sf"/>
</dbReference>
<feature type="compositionally biased region" description="Low complexity" evidence="8">
    <location>
        <begin position="28"/>
        <end position="43"/>
    </location>
</feature>
<dbReference type="Gene3D" id="2.130.10.10">
    <property type="entry name" value="YVTN repeat-like/Quinoprotein amine dehydrogenase"/>
    <property type="match status" value="1"/>
</dbReference>
<evidence type="ECO:0000256" key="3">
    <source>
        <dbReference type="ARBA" id="ARBA00022618"/>
    </source>
</evidence>
<evidence type="ECO:0000313" key="10">
    <source>
        <dbReference type="EMBL" id="KDQ15808.1"/>
    </source>
</evidence>
<feature type="repeat" description="WD" evidence="7">
    <location>
        <begin position="349"/>
        <end position="381"/>
    </location>
</feature>
<evidence type="ECO:0000256" key="4">
    <source>
        <dbReference type="ARBA" id="ARBA00022737"/>
    </source>
</evidence>
<dbReference type="PANTHER" id="PTHR19918:SF8">
    <property type="entry name" value="FI02843P"/>
    <property type="match status" value="1"/>
</dbReference>
<feature type="region of interest" description="Disordered" evidence="8">
    <location>
        <begin position="1"/>
        <end position="61"/>
    </location>
</feature>
<accession>A0A067MJ90</accession>
<feature type="repeat" description="WD" evidence="7">
    <location>
        <begin position="266"/>
        <end position="307"/>
    </location>
</feature>
<dbReference type="PROSITE" id="PS50082">
    <property type="entry name" value="WD_REPEATS_2"/>
    <property type="match status" value="3"/>
</dbReference>
<keyword evidence="11" id="KW-1185">Reference proteome</keyword>
<dbReference type="GO" id="GO:1905786">
    <property type="term" value="P:positive regulation of anaphase-promoting complex-dependent catabolic process"/>
    <property type="evidence" value="ECO:0007669"/>
    <property type="project" value="TreeGrafter"/>
</dbReference>
<dbReference type="GO" id="GO:0051301">
    <property type="term" value="P:cell division"/>
    <property type="evidence" value="ECO:0007669"/>
    <property type="project" value="UniProtKB-KW"/>
</dbReference>
<dbReference type="AlphaFoldDB" id="A0A067MJ90"/>
<protein>
    <recommendedName>
        <fullName evidence="9">CDC20/Fizzy WD40 domain-containing protein</fullName>
    </recommendedName>
</protein>
<gene>
    <name evidence="10" type="ORF">BOTBODRAFT_108047</name>
</gene>
<proteinExistence type="inferred from homology"/>
<keyword evidence="3" id="KW-0132">Cell division</keyword>
<evidence type="ECO:0000256" key="2">
    <source>
        <dbReference type="ARBA" id="ARBA00022574"/>
    </source>
</evidence>
<keyword evidence="5" id="KW-0498">Mitosis</keyword>
<reference evidence="11" key="1">
    <citation type="journal article" date="2014" name="Proc. Natl. Acad. Sci. U.S.A.">
        <title>Extensive sampling of basidiomycete genomes demonstrates inadequacy of the white-rot/brown-rot paradigm for wood decay fungi.</title>
        <authorList>
            <person name="Riley R."/>
            <person name="Salamov A.A."/>
            <person name="Brown D.W."/>
            <person name="Nagy L.G."/>
            <person name="Floudas D."/>
            <person name="Held B.W."/>
            <person name="Levasseur A."/>
            <person name="Lombard V."/>
            <person name="Morin E."/>
            <person name="Otillar R."/>
            <person name="Lindquist E.A."/>
            <person name="Sun H."/>
            <person name="LaButti K.M."/>
            <person name="Schmutz J."/>
            <person name="Jabbour D."/>
            <person name="Luo H."/>
            <person name="Baker S.E."/>
            <person name="Pisabarro A.G."/>
            <person name="Walton J.D."/>
            <person name="Blanchette R.A."/>
            <person name="Henrissat B."/>
            <person name="Martin F."/>
            <person name="Cullen D."/>
            <person name="Hibbett D.S."/>
            <person name="Grigoriev I.V."/>
        </authorList>
    </citation>
    <scope>NUCLEOTIDE SEQUENCE [LARGE SCALE GENOMIC DNA]</scope>
    <source>
        <strain evidence="11">FD-172 SS1</strain>
    </source>
</reference>
<evidence type="ECO:0000256" key="5">
    <source>
        <dbReference type="ARBA" id="ARBA00022776"/>
    </source>
</evidence>
<sequence length="548" mass="58728">MSSPRKKAPKTPSRGRTAGSQNRVPFTPSSLVSGLSSLKLSPSKPAPPSNPFLKRKSPQKGSVGFAQLQAGANRGFVQRGGIESKLEVVSADFVGLKTSVSDSLKQEVANIPKGAPKHGFDDRFLPNREAIHPGHTLAAPASQSASPGHTHRLAESLGILPETKRVLTFHESAPAPSTDPTLALQRQLARPLYSRPAGVGTSTGAVTNKARRIPTTPDRVLEAPGFVDDYYLNLISWSCSNELAVALGDNIYIWSAVQGKATHLGTAPEGSYISSVDFSGDGTYLGVGVGNGDVEVWDIETNTRLRVMEGHQAQVAAVHWNEHLITSGCGDGSIWHHDVRVARHKVMELLGHTGEVCGLKWRPDGELLASGGNDNVVNCWDGRAGSVGEGHRGQPKWTKRNHTAAVKAIAWCPWQSNLLASGGGTGDATVHFWSSTTGARINSLQTPAQVTSVHFSPHSKELFTTHGFPTNSIMLHTWPSFDKVAEIRDAHDARVLCSAVGPAGDVVATAAGDEVIKLWKLWELPSKKSKPKSMRHAEVVDKSLRSIR</sequence>
<dbReference type="PROSITE" id="PS50294">
    <property type="entry name" value="WD_REPEATS_REGION"/>
    <property type="match status" value="2"/>
</dbReference>
<dbReference type="CDD" id="cd00200">
    <property type="entry name" value="WD40"/>
    <property type="match status" value="1"/>
</dbReference>
<evidence type="ECO:0000256" key="1">
    <source>
        <dbReference type="ARBA" id="ARBA00006445"/>
    </source>
</evidence>
<organism evidence="10 11">
    <name type="scientific">Botryobasidium botryosum (strain FD-172 SS1)</name>
    <dbReference type="NCBI Taxonomy" id="930990"/>
    <lineage>
        <taxon>Eukaryota</taxon>
        <taxon>Fungi</taxon>
        <taxon>Dikarya</taxon>
        <taxon>Basidiomycota</taxon>
        <taxon>Agaricomycotina</taxon>
        <taxon>Agaricomycetes</taxon>
        <taxon>Cantharellales</taxon>
        <taxon>Botryobasidiaceae</taxon>
        <taxon>Botryobasidium</taxon>
    </lineage>
</organism>
<dbReference type="Proteomes" id="UP000027195">
    <property type="component" value="Unassembled WGS sequence"/>
</dbReference>
<dbReference type="InParanoid" id="A0A067MJ90"/>
<dbReference type="InterPro" id="IPR015943">
    <property type="entry name" value="WD40/YVTN_repeat-like_dom_sf"/>
</dbReference>
<dbReference type="SMART" id="SM00320">
    <property type="entry name" value="WD40"/>
    <property type="match status" value="7"/>
</dbReference>
<dbReference type="PANTHER" id="PTHR19918">
    <property type="entry name" value="CELL DIVISION CYCLE 20 CDC20 FIZZY -RELATED"/>
    <property type="match status" value="1"/>
</dbReference>